<feature type="transmembrane region" description="Helical" evidence="11">
    <location>
        <begin position="216"/>
        <end position="238"/>
    </location>
</feature>
<dbReference type="PANTHER" id="PTHR47755:SF1">
    <property type="entry name" value="CELL DIVISION PROTEIN FTSX"/>
    <property type="match status" value="1"/>
</dbReference>
<dbReference type="GO" id="GO:0005886">
    <property type="term" value="C:plasma membrane"/>
    <property type="evidence" value="ECO:0007669"/>
    <property type="project" value="UniProtKB-SubCell"/>
</dbReference>
<evidence type="ECO:0000256" key="4">
    <source>
        <dbReference type="ARBA" id="ARBA00022475"/>
    </source>
</evidence>
<feature type="transmembrane region" description="Helical" evidence="11">
    <location>
        <begin position="27"/>
        <end position="49"/>
    </location>
</feature>
<evidence type="ECO:0000256" key="11">
    <source>
        <dbReference type="SAM" id="Phobius"/>
    </source>
</evidence>
<dbReference type="RefSeq" id="WP_151860424.1">
    <property type="nucleotide sequence ID" value="NZ_WBZC01000013.1"/>
</dbReference>
<evidence type="ECO:0000259" key="12">
    <source>
        <dbReference type="Pfam" id="PF02687"/>
    </source>
</evidence>
<keyword evidence="8 10" id="KW-0472">Membrane</keyword>
<evidence type="ECO:0000313" key="15">
    <source>
        <dbReference type="Proteomes" id="UP000432715"/>
    </source>
</evidence>
<reference evidence="14 15" key="1">
    <citation type="submission" date="2019-10" db="EMBL/GenBank/DDBJ databases">
        <title>Alkaliphilus serpentinus sp. nov. and Alkaliphilus pronyensis sp. nov., two novel anaerobic alkaliphilic species isolated from the serpentinized-hosted hydrothermal field of the Prony Bay (New Caledonia).</title>
        <authorList>
            <person name="Postec A."/>
        </authorList>
    </citation>
    <scope>NUCLEOTIDE SEQUENCE [LARGE SCALE GENOMIC DNA]</scope>
    <source>
        <strain evidence="14 15">LacV</strain>
    </source>
</reference>
<keyword evidence="9 10" id="KW-0131">Cell cycle</keyword>
<evidence type="ECO:0000256" key="2">
    <source>
        <dbReference type="ARBA" id="ARBA00007379"/>
    </source>
</evidence>
<comment type="function">
    <text evidence="10">Part of the ABC transporter FtsEX involved in asymmetric cellular division facilitating the initiation of sporulation.</text>
</comment>
<dbReference type="InterPro" id="IPR003838">
    <property type="entry name" value="ABC3_permease_C"/>
</dbReference>
<dbReference type="GO" id="GO:0051301">
    <property type="term" value="P:cell division"/>
    <property type="evidence" value="ECO:0007669"/>
    <property type="project" value="UniProtKB-KW"/>
</dbReference>
<sequence length="295" mass="32904">MKSILFNIGYFIKEAKTLFKINLLSNVFTIFSTGLILFILSMVISGWWISNEVVRVIEKESEINIYYDEGIVKDDALKLAEEIKGHEGVLEARIVKKEEALKRMEEILGKEAQVLEFFEDNPFSGFIEAKIDLNTIDSVIEDVEEMYGITYIRDNREVLDRLYSISKILRILGVIVVVAVGITTLFIISHIIRLGIYNNREEIRTLRLLGAPEGFIATPFLLEGVLLTIGGGALAIILSNLTLEHLFTMMVGPLPFIPLPPVESLKTGLVIITTLLSIFLGIAGGIFGLVSSKVK</sequence>
<evidence type="ECO:0000256" key="5">
    <source>
        <dbReference type="ARBA" id="ARBA00022618"/>
    </source>
</evidence>
<dbReference type="PANTHER" id="PTHR47755">
    <property type="entry name" value="CELL DIVISION PROTEIN FTSX"/>
    <property type="match status" value="1"/>
</dbReference>
<accession>A0A6I0FDR8</accession>
<dbReference type="InterPro" id="IPR040690">
    <property type="entry name" value="FtsX_ECD"/>
</dbReference>
<keyword evidence="7 11" id="KW-1133">Transmembrane helix</keyword>
<dbReference type="Gene3D" id="3.30.70.3040">
    <property type="match status" value="1"/>
</dbReference>
<gene>
    <name evidence="14" type="ORF">F8154_04610</name>
</gene>
<evidence type="ECO:0000256" key="1">
    <source>
        <dbReference type="ARBA" id="ARBA00004651"/>
    </source>
</evidence>
<evidence type="ECO:0000256" key="8">
    <source>
        <dbReference type="ARBA" id="ARBA00023136"/>
    </source>
</evidence>
<protein>
    <recommendedName>
        <fullName evidence="3 10">Cell division protein FtsX</fullName>
    </recommendedName>
</protein>
<dbReference type="Pfam" id="PF18075">
    <property type="entry name" value="FtsX_ECD"/>
    <property type="match status" value="1"/>
</dbReference>
<evidence type="ECO:0000256" key="10">
    <source>
        <dbReference type="PIRNR" id="PIRNR003097"/>
    </source>
</evidence>
<feature type="transmembrane region" description="Helical" evidence="11">
    <location>
        <begin position="268"/>
        <end position="290"/>
    </location>
</feature>
<dbReference type="OrthoDB" id="1952338at2"/>
<dbReference type="AlphaFoldDB" id="A0A6I0FDR8"/>
<proteinExistence type="inferred from homology"/>
<keyword evidence="5 10" id="KW-0132">Cell division</keyword>
<evidence type="ECO:0000256" key="3">
    <source>
        <dbReference type="ARBA" id="ARBA00021907"/>
    </source>
</evidence>
<evidence type="ECO:0000256" key="6">
    <source>
        <dbReference type="ARBA" id="ARBA00022692"/>
    </source>
</evidence>
<dbReference type="Proteomes" id="UP000432715">
    <property type="component" value="Unassembled WGS sequence"/>
</dbReference>
<feature type="transmembrane region" description="Helical" evidence="11">
    <location>
        <begin position="171"/>
        <end position="196"/>
    </location>
</feature>
<feature type="domain" description="FtsX extracellular" evidence="13">
    <location>
        <begin position="62"/>
        <end position="150"/>
    </location>
</feature>
<comment type="similarity">
    <text evidence="2 10">Belongs to the ABC-4 integral membrane protein family. FtsX subfamily.</text>
</comment>
<feature type="transmembrane region" description="Helical" evidence="11">
    <location>
        <begin position="245"/>
        <end position="262"/>
    </location>
</feature>
<feature type="domain" description="ABC3 transporter permease C-terminal" evidence="12">
    <location>
        <begin position="175"/>
        <end position="282"/>
    </location>
</feature>
<comment type="subcellular location">
    <subcellularLocation>
        <location evidence="1">Cell membrane</location>
        <topology evidence="1">Multi-pass membrane protein</topology>
    </subcellularLocation>
</comment>
<evidence type="ECO:0000313" key="14">
    <source>
        <dbReference type="EMBL" id="KAB3536045.1"/>
    </source>
</evidence>
<evidence type="ECO:0000256" key="7">
    <source>
        <dbReference type="ARBA" id="ARBA00022989"/>
    </source>
</evidence>
<name>A0A6I0FDR8_9FIRM</name>
<dbReference type="PIRSF" id="PIRSF003097">
    <property type="entry name" value="FtsX"/>
    <property type="match status" value="1"/>
</dbReference>
<evidence type="ECO:0000259" key="13">
    <source>
        <dbReference type="Pfam" id="PF18075"/>
    </source>
</evidence>
<dbReference type="InterPro" id="IPR004513">
    <property type="entry name" value="FtsX"/>
</dbReference>
<dbReference type="EMBL" id="WBZC01000013">
    <property type="protein sequence ID" value="KAB3536045.1"/>
    <property type="molecule type" value="Genomic_DNA"/>
</dbReference>
<comment type="caution">
    <text evidence="14">The sequence shown here is derived from an EMBL/GenBank/DDBJ whole genome shotgun (WGS) entry which is preliminary data.</text>
</comment>
<keyword evidence="15" id="KW-1185">Reference proteome</keyword>
<keyword evidence="4 10" id="KW-1003">Cell membrane</keyword>
<keyword evidence="6 11" id="KW-0812">Transmembrane</keyword>
<dbReference type="GO" id="GO:0032153">
    <property type="term" value="C:cell division site"/>
    <property type="evidence" value="ECO:0007669"/>
    <property type="project" value="TreeGrafter"/>
</dbReference>
<dbReference type="Pfam" id="PF02687">
    <property type="entry name" value="FtsX"/>
    <property type="match status" value="1"/>
</dbReference>
<evidence type="ECO:0000256" key="9">
    <source>
        <dbReference type="ARBA" id="ARBA00023306"/>
    </source>
</evidence>
<organism evidence="14 15">
    <name type="scientific">Alkaliphilus pronyensis</name>
    <dbReference type="NCBI Taxonomy" id="1482732"/>
    <lineage>
        <taxon>Bacteria</taxon>
        <taxon>Bacillati</taxon>
        <taxon>Bacillota</taxon>
        <taxon>Clostridia</taxon>
        <taxon>Peptostreptococcales</taxon>
        <taxon>Natronincolaceae</taxon>
        <taxon>Alkaliphilus</taxon>
    </lineage>
</organism>